<gene>
    <name evidence="9" type="ORF">FF041_29545</name>
</gene>
<comment type="caution">
    <text evidence="9">The sequence shown here is derived from an EMBL/GenBank/DDBJ whole genome shotgun (WGS) entry which is preliminary data.</text>
</comment>
<name>A0A646KQK0_STRJU</name>
<evidence type="ECO:0000256" key="2">
    <source>
        <dbReference type="ARBA" id="ARBA00022448"/>
    </source>
</evidence>
<feature type="transmembrane region" description="Helical" evidence="7">
    <location>
        <begin position="177"/>
        <end position="194"/>
    </location>
</feature>
<keyword evidence="4" id="KW-0029">Amino-acid transport</keyword>
<keyword evidence="2" id="KW-0813">Transport</keyword>
<feature type="domain" description="Amino acid permease/ SLC12A" evidence="8">
    <location>
        <begin position="5"/>
        <end position="197"/>
    </location>
</feature>
<dbReference type="PANTHER" id="PTHR43495">
    <property type="entry name" value="GABA PERMEASE"/>
    <property type="match status" value="1"/>
</dbReference>
<sequence>SLRGALRSLILRLTLFYLGAIAVMLAVMPWPKLASGHSTETSPFVMMFHAAGIPAAASVTNFVVLVTALSAANANLYASGRMLHSLGGDRLAPRALGATTRHGVPRRAVLVSSLGFLVTAGLTALFGARVFSVMLALGTFGVIAVWIIILCTLYAFRKDADRPPSTLRLRGGRVTPALGIMALLSVYATGFYVPEMRLACYVGGPALAL</sequence>
<accession>A0A646KQK0</accession>
<protein>
    <submittedName>
        <fullName evidence="9">Amino acid permease</fullName>
    </submittedName>
</protein>
<dbReference type="Proteomes" id="UP000419138">
    <property type="component" value="Unassembled WGS sequence"/>
</dbReference>
<feature type="transmembrane region" description="Helical" evidence="7">
    <location>
        <begin position="134"/>
        <end position="156"/>
    </location>
</feature>
<proteinExistence type="predicted"/>
<dbReference type="OrthoDB" id="5297508at2"/>
<dbReference type="PANTHER" id="PTHR43495:SF5">
    <property type="entry name" value="GAMMA-AMINOBUTYRIC ACID PERMEASE"/>
    <property type="match status" value="1"/>
</dbReference>
<dbReference type="GO" id="GO:0016020">
    <property type="term" value="C:membrane"/>
    <property type="evidence" value="ECO:0007669"/>
    <property type="project" value="UniProtKB-SubCell"/>
</dbReference>
<dbReference type="GO" id="GO:0055085">
    <property type="term" value="P:transmembrane transport"/>
    <property type="evidence" value="ECO:0007669"/>
    <property type="project" value="InterPro"/>
</dbReference>
<dbReference type="Gene3D" id="1.20.1740.10">
    <property type="entry name" value="Amino acid/polyamine transporter I"/>
    <property type="match status" value="1"/>
</dbReference>
<evidence type="ECO:0000256" key="7">
    <source>
        <dbReference type="SAM" id="Phobius"/>
    </source>
</evidence>
<evidence type="ECO:0000256" key="6">
    <source>
        <dbReference type="ARBA" id="ARBA00023136"/>
    </source>
</evidence>
<evidence type="ECO:0000256" key="5">
    <source>
        <dbReference type="ARBA" id="ARBA00022989"/>
    </source>
</evidence>
<evidence type="ECO:0000256" key="1">
    <source>
        <dbReference type="ARBA" id="ARBA00004141"/>
    </source>
</evidence>
<evidence type="ECO:0000313" key="9">
    <source>
        <dbReference type="EMBL" id="MQT04161.1"/>
    </source>
</evidence>
<feature type="non-terminal residue" evidence="9">
    <location>
        <position position="209"/>
    </location>
</feature>
<keyword evidence="6 7" id="KW-0472">Membrane</keyword>
<dbReference type="InterPro" id="IPR004841">
    <property type="entry name" value="AA-permease/SLC12A_dom"/>
</dbReference>
<dbReference type="RefSeq" id="WP_153525606.1">
    <property type="nucleotide sequence ID" value="NZ_VCLA01000187.1"/>
</dbReference>
<dbReference type="EMBL" id="VCLA01000187">
    <property type="protein sequence ID" value="MQT04161.1"/>
    <property type="molecule type" value="Genomic_DNA"/>
</dbReference>
<keyword evidence="3 7" id="KW-0812">Transmembrane</keyword>
<evidence type="ECO:0000259" key="8">
    <source>
        <dbReference type="Pfam" id="PF00324"/>
    </source>
</evidence>
<organism evidence="9 10">
    <name type="scientific">Streptomyces jumonjinensis</name>
    <dbReference type="NCBI Taxonomy" id="1945"/>
    <lineage>
        <taxon>Bacteria</taxon>
        <taxon>Bacillati</taxon>
        <taxon>Actinomycetota</taxon>
        <taxon>Actinomycetes</taxon>
        <taxon>Kitasatosporales</taxon>
        <taxon>Streptomycetaceae</taxon>
        <taxon>Streptomyces</taxon>
    </lineage>
</organism>
<feature type="transmembrane region" description="Helical" evidence="7">
    <location>
        <begin position="108"/>
        <end position="128"/>
    </location>
</feature>
<evidence type="ECO:0000256" key="3">
    <source>
        <dbReference type="ARBA" id="ARBA00022692"/>
    </source>
</evidence>
<dbReference type="AlphaFoldDB" id="A0A646KQK0"/>
<dbReference type="Pfam" id="PF00324">
    <property type="entry name" value="AA_permease"/>
    <property type="match status" value="1"/>
</dbReference>
<keyword evidence="10" id="KW-1185">Reference proteome</keyword>
<evidence type="ECO:0000256" key="4">
    <source>
        <dbReference type="ARBA" id="ARBA00022970"/>
    </source>
</evidence>
<feature type="non-terminal residue" evidence="9">
    <location>
        <position position="1"/>
    </location>
</feature>
<reference evidence="9 10" key="1">
    <citation type="submission" date="2019-05" db="EMBL/GenBank/DDBJ databases">
        <title>Comparative genomics and metabolomics analyses of clavulanic acid producing Streptomyces species provides insight into specialized metabolism and evolution of beta-lactam biosynthetic gene clusters.</title>
        <authorList>
            <person name="Moore M.A."/>
            <person name="Cruz-Morales P."/>
            <person name="Barona Gomez F."/>
            <person name="Kapil T."/>
        </authorList>
    </citation>
    <scope>NUCLEOTIDE SEQUENCE [LARGE SCALE GENOMIC DNA]</scope>
    <source>
        <strain evidence="9 10">NRRL 5741</strain>
    </source>
</reference>
<feature type="transmembrane region" description="Helical" evidence="7">
    <location>
        <begin position="50"/>
        <end position="72"/>
    </location>
</feature>
<keyword evidence="5 7" id="KW-1133">Transmembrane helix</keyword>
<dbReference type="GO" id="GO:0006865">
    <property type="term" value="P:amino acid transport"/>
    <property type="evidence" value="ECO:0007669"/>
    <property type="project" value="UniProtKB-KW"/>
</dbReference>
<comment type="subcellular location">
    <subcellularLocation>
        <location evidence="1">Membrane</location>
        <topology evidence="1">Multi-pass membrane protein</topology>
    </subcellularLocation>
</comment>
<evidence type="ECO:0000313" key="10">
    <source>
        <dbReference type="Proteomes" id="UP000419138"/>
    </source>
</evidence>
<feature type="transmembrane region" description="Helical" evidence="7">
    <location>
        <begin position="9"/>
        <end position="30"/>
    </location>
</feature>